<dbReference type="EMBL" id="RCHU01000663">
    <property type="protein sequence ID" value="TKR98650.1"/>
    <property type="molecule type" value="Genomic_DNA"/>
</dbReference>
<feature type="region of interest" description="Disordered" evidence="1">
    <location>
        <begin position="1"/>
        <end position="21"/>
    </location>
</feature>
<feature type="compositionally biased region" description="Low complexity" evidence="1">
    <location>
        <begin position="83"/>
        <end position="94"/>
    </location>
</feature>
<organism evidence="2">
    <name type="scientific">Populus alba</name>
    <name type="common">White poplar</name>
    <dbReference type="NCBI Taxonomy" id="43335"/>
    <lineage>
        <taxon>Eukaryota</taxon>
        <taxon>Viridiplantae</taxon>
        <taxon>Streptophyta</taxon>
        <taxon>Embryophyta</taxon>
        <taxon>Tracheophyta</taxon>
        <taxon>Spermatophyta</taxon>
        <taxon>Magnoliopsida</taxon>
        <taxon>eudicotyledons</taxon>
        <taxon>Gunneridae</taxon>
        <taxon>Pentapetalae</taxon>
        <taxon>rosids</taxon>
        <taxon>fabids</taxon>
        <taxon>Malpighiales</taxon>
        <taxon>Salicaceae</taxon>
        <taxon>Saliceae</taxon>
        <taxon>Populus</taxon>
    </lineage>
</organism>
<feature type="region of interest" description="Disordered" evidence="1">
    <location>
        <begin position="34"/>
        <end position="95"/>
    </location>
</feature>
<protein>
    <submittedName>
        <fullName evidence="2">Uncharacterized protein</fullName>
    </submittedName>
</protein>
<evidence type="ECO:0000256" key="1">
    <source>
        <dbReference type="SAM" id="MobiDB-lite"/>
    </source>
</evidence>
<feature type="compositionally biased region" description="Basic residues" evidence="1">
    <location>
        <begin position="56"/>
        <end position="68"/>
    </location>
</feature>
<feature type="compositionally biased region" description="Basic and acidic residues" evidence="1">
    <location>
        <begin position="158"/>
        <end position="168"/>
    </location>
</feature>
<dbReference type="AlphaFoldDB" id="A0A4U5PPC5"/>
<feature type="compositionally biased region" description="Basic and acidic residues" evidence="1">
    <location>
        <begin position="1"/>
        <end position="10"/>
    </location>
</feature>
<gene>
    <name evidence="2" type="ORF">D5086_0000200900</name>
</gene>
<feature type="region of interest" description="Disordered" evidence="1">
    <location>
        <begin position="149"/>
        <end position="168"/>
    </location>
</feature>
<accession>A0A4U5PPC5</accession>
<name>A0A4U5PPC5_POPAL</name>
<sequence>MGTNSVDKKGNHGINRWQPPPTFLVATTTIICPHRRQQQQHQQREASPVAKNTAKAVRRQQSRFRQKNKATTTNMPRRRHSNRLPSSSSLSQPPTAVIKATVVWEKHCKGSEKEVKQLQTKNTRPPRDKNHATTVNLHRLHHSNRLASLASTVAAPSSREKQAKYTGE</sequence>
<evidence type="ECO:0000313" key="2">
    <source>
        <dbReference type="EMBL" id="TKR98650.1"/>
    </source>
</evidence>
<proteinExistence type="predicted"/>
<comment type="caution">
    <text evidence="2">The sequence shown here is derived from an EMBL/GenBank/DDBJ whole genome shotgun (WGS) entry which is preliminary data.</text>
</comment>
<feature type="region of interest" description="Disordered" evidence="1">
    <location>
        <begin position="111"/>
        <end position="133"/>
    </location>
</feature>
<reference evidence="2" key="1">
    <citation type="submission" date="2018-10" db="EMBL/GenBank/DDBJ databases">
        <title>Population genomic analysis revealed the cold adaptation of white poplar.</title>
        <authorList>
            <person name="Liu Y.-J."/>
        </authorList>
    </citation>
    <scope>NUCLEOTIDE SEQUENCE [LARGE SCALE GENOMIC DNA]</scope>
    <source>
        <strain evidence="2">PAL-ZL1</strain>
    </source>
</reference>